<reference evidence="1 2" key="2">
    <citation type="submission" date="2021-08" db="EMBL/GenBank/DDBJ databases">
        <title>Massilia sp. R798.</title>
        <authorList>
            <person name="Baek J.H."/>
            <person name="Jung H.S."/>
            <person name="Kim K.R."/>
            <person name="Jeon C.O."/>
        </authorList>
    </citation>
    <scope>NUCLEOTIDE SEQUENCE [LARGE SCALE GENOMIC DNA]</scope>
    <source>
        <strain evidence="1 2">R798</strain>
    </source>
</reference>
<dbReference type="EMBL" id="JAFBIL020000009">
    <property type="protein sequence ID" value="MBZ2209766.1"/>
    <property type="molecule type" value="Genomic_DNA"/>
</dbReference>
<name>A0ABS7SV04_9BURK</name>
<evidence type="ECO:0000313" key="1">
    <source>
        <dbReference type="EMBL" id="MBZ2209766.1"/>
    </source>
</evidence>
<accession>A0ABS7SV04</accession>
<organism evidence="1 2">
    <name type="scientific">Massilia soli</name>
    <dbReference type="NCBI Taxonomy" id="2792854"/>
    <lineage>
        <taxon>Bacteria</taxon>
        <taxon>Pseudomonadati</taxon>
        <taxon>Pseudomonadota</taxon>
        <taxon>Betaproteobacteria</taxon>
        <taxon>Burkholderiales</taxon>
        <taxon>Oxalobacteraceae</taxon>
        <taxon>Telluria group</taxon>
        <taxon>Massilia</taxon>
    </lineage>
</organism>
<dbReference type="Proteomes" id="UP000809349">
    <property type="component" value="Unassembled WGS sequence"/>
</dbReference>
<proteinExistence type="predicted"/>
<evidence type="ECO:0000313" key="2">
    <source>
        <dbReference type="Proteomes" id="UP000809349"/>
    </source>
</evidence>
<gene>
    <name evidence="1" type="ORF">I4X03_021080</name>
</gene>
<reference evidence="1 2" key="1">
    <citation type="submission" date="2021-01" db="EMBL/GenBank/DDBJ databases">
        <authorList>
            <person name="Ruan W."/>
            <person name="Khan S.A."/>
            <person name="Jeon C.O."/>
        </authorList>
    </citation>
    <scope>NUCLEOTIDE SEQUENCE [LARGE SCALE GENOMIC DNA]</scope>
    <source>
        <strain evidence="1 2">R798</strain>
    </source>
</reference>
<keyword evidence="2" id="KW-1185">Reference proteome</keyword>
<comment type="caution">
    <text evidence="1">The sequence shown here is derived from an EMBL/GenBank/DDBJ whole genome shotgun (WGS) entry which is preliminary data.</text>
</comment>
<protein>
    <submittedName>
        <fullName evidence="1">Uncharacterized protein</fullName>
    </submittedName>
</protein>
<sequence length="48" mass="5179">MADPLGSDGARRIEQILDQIRVGRGIGDVKGNILDAAGSVRDTDRMLR</sequence>
<dbReference type="RefSeq" id="WP_223470403.1">
    <property type="nucleotide sequence ID" value="NZ_JAFBIL020000009.1"/>
</dbReference>